<dbReference type="SUPFAM" id="SSF82602">
    <property type="entry name" value="Nuclease A inhibitor (NuiA)"/>
    <property type="match status" value="1"/>
</dbReference>
<evidence type="ECO:0000313" key="2">
    <source>
        <dbReference type="Proteomes" id="UP001428290"/>
    </source>
</evidence>
<name>A0ABP9WT63_9CHLR</name>
<accession>A0ABP9WT63</accession>
<keyword evidence="2" id="KW-1185">Reference proteome</keyword>
<dbReference type="Gene3D" id="3.40.1460.10">
    <property type="entry name" value="Nuclease A inhibitor-like"/>
    <property type="match status" value="1"/>
</dbReference>
<dbReference type="RefSeq" id="WP_345720046.1">
    <property type="nucleotide sequence ID" value="NZ_BAABRU010000001.1"/>
</dbReference>
<evidence type="ECO:0008006" key="3">
    <source>
        <dbReference type="Google" id="ProtNLM"/>
    </source>
</evidence>
<protein>
    <recommendedName>
        <fullName evidence="3">Nuclease A inhibitor-like protein</fullName>
    </recommendedName>
</protein>
<sequence>MPFRRPRRGRISPIRRKQGVSVAETSVEKITAAANGLLMMSETDAPFTPFAWDAATPFSPEALTNGQPIQTISLEQFLGNATTMQDWHGEAEKATVSQFQQLVEVLKAELTDIQVYRVGEINIDAYILGKDSAGNLIGLKTQLVET</sequence>
<proteinExistence type="predicted"/>
<comment type="caution">
    <text evidence="1">The sequence shown here is derived from an EMBL/GenBank/DDBJ whole genome shotgun (WGS) entry which is preliminary data.</text>
</comment>
<organism evidence="1 2">
    <name type="scientific">Herpetosiphon gulosus</name>
    <dbReference type="NCBI Taxonomy" id="1973496"/>
    <lineage>
        <taxon>Bacteria</taxon>
        <taxon>Bacillati</taxon>
        <taxon>Chloroflexota</taxon>
        <taxon>Chloroflexia</taxon>
        <taxon>Herpetosiphonales</taxon>
        <taxon>Herpetosiphonaceae</taxon>
        <taxon>Herpetosiphon</taxon>
    </lineage>
</organism>
<gene>
    <name evidence="1" type="ORF">Hgul01_00170</name>
</gene>
<dbReference type="InterPro" id="IPR012489">
    <property type="entry name" value="NucleaseA_inhib-like"/>
</dbReference>
<dbReference type="EMBL" id="BAABRU010000001">
    <property type="protein sequence ID" value="GAA5526398.1"/>
    <property type="molecule type" value="Genomic_DNA"/>
</dbReference>
<dbReference type="InterPro" id="IPR036587">
    <property type="entry name" value="NucleaseA_inhib-like_sf"/>
</dbReference>
<reference evidence="1 2" key="1">
    <citation type="submission" date="2024-02" db="EMBL/GenBank/DDBJ databases">
        <title>Herpetosiphon gulosus NBRC 112829.</title>
        <authorList>
            <person name="Ichikawa N."/>
            <person name="Katano-Makiyama Y."/>
            <person name="Hidaka K."/>
        </authorList>
    </citation>
    <scope>NUCLEOTIDE SEQUENCE [LARGE SCALE GENOMIC DNA]</scope>
    <source>
        <strain evidence="1 2">NBRC 112829</strain>
    </source>
</reference>
<evidence type="ECO:0000313" key="1">
    <source>
        <dbReference type="EMBL" id="GAA5526398.1"/>
    </source>
</evidence>
<dbReference type="Pfam" id="PF07924">
    <property type="entry name" value="NuiA"/>
    <property type="match status" value="1"/>
</dbReference>
<dbReference type="Proteomes" id="UP001428290">
    <property type="component" value="Unassembled WGS sequence"/>
</dbReference>